<feature type="region of interest" description="Disordered" evidence="3">
    <location>
        <begin position="1"/>
        <end position="38"/>
    </location>
</feature>
<dbReference type="PANTHER" id="PTHR37012">
    <property type="entry name" value="B-ZIP TRANSCRIPTION FACTOR (EUROFUNG)-RELATED"/>
    <property type="match status" value="1"/>
</dbReference>
<evidence type="ECO:0000313" key="5">
    <source>
        <dbReference type="EMBL" id="KAK9771094.1"/>
    </source>
</evidence>
<dbReference type="InterPro" id="IPR036864">
    <property type="entry name" value="Zn2-C6_fun-type_DNA-bd_sf"/>
</dbReference>
<gene>
    <name evidence="5" type="ORF">SCAR479_12218</name>
</gene>
<dbReference type="InterPro" id="IPR021833">
    <property type="entry name" value="DUF3425"/>
</dbReference>
<accession>A0ABR2XBE2</accession>
<keyword evidence="6" id="KW-1185">Reference proteome</keyword>
<keyword evidence="2" id="KW-0175">Coiled coil</keyword>
<dbReference type="EMBL" id="JARVKM010000080">
    <property type="protein sequence ID" value="KAK9771094.1"/>
    <property type="molecule type" value="Genomic_DNA"/>
</dbReference>
<dbReference type="SUPFAM" id="SSF57701">
    <property type="entry name" value="Zn2/Cys6 DNA-binding domain"/>
    <property type="match status" value="1"/>
</dbReference>
<keyword evidence="1" id="KW-0539">Nucleus</keyword>
<evidence type="ECO:0000256" key="3">
    <source>
        <dbReference type="SAM" id="MobiDB-lite"/>
    </source>
</evidence>
<dbReference type="Pfam" id="PF11905">
    <property type="entry name" value="DUF3425"/>
    <property type="match status" value="1"/>
</dbReference>
<feature type="compositionally biased region" description="Polar residues" evidence="3">
    <location>
        <begin position="215"/>
        <end position="235"/>
    </location>
</feature>
<feature type="domain" description="Zn(2)-C6 fungal-type" evidence="4">
    <location>
        <begin position="44"/>
        <end position="74"/>
    </location>
</feature>
<name>A0ABR2XBE2_9PEZI</name>
<dbReference type="Proteomes" id="UP001465668">
    <property type="component" value="Unassembled WGS sequence"/>
</dbReference>
<dbReference type="CDD" id="cd00067">
    <property type="entry name" value="GAL4"/>
    <property type="match status" value="1"/>
</dbReference>
<dbReference type="PANTHER" id="PTHR37012:SF2">
    <property type="entry name" value="BZIP DOMAIN-CONTAINING PROTEIN-RELATED"/>
    <property type="match status" value="1"/>
</dbReference>
<dbReference type="PROSITE" id="PS50048">
    <property type="entry name" value="ZN2_CY6_FUNGAL_2"/>
    <property type="match status" value="1"/>
</dbReference>
<feature type="region of interest" description="Disordered" evidence="3">
    <location>
        <begin position="126"/>
        <end position="145"/>
    </location>
</feature>
<proteinExistence type="predicted"/>
<reference evidence="5 6" key="1">
    <citation type="submission" date="2024-02" db="EMBL/GenBank/DDBJ databases">
        <title>First draft genome assembly of two strains of Seiridium cardinale.</title>
        <authorList>
            <person name="Emiliani G."/>
            <person name="Scali E."/>
        </authorList>
    </citation>
    <scope>NUCLEOTIDE SEQUENCE [LARGE SCALE GENOMIC DNA]</scope>
    <source>
        <strain evidence="5 6">BM-138-000479</strain>
    </source>
</reference>
<dbReference type="PROSITE" id="PS00463">
    <property type="entry name" value="ZN2_CY6_FUNGAL_1"/>
    <property type="match status" value="1"/>
</dbReference>
<feature type="region of interest" description="Disordered" evidence="3">
    <location>
        <begin position="157"/>
        <end position="235"/>
    </location>
</feature>
<dbReference type="InterPro" id="IPR001138">
    <property type="entry name" value="Zn2Cys6_DnaBD"/>
</dbReference>
<evidence type="ECO:0000313" key="6">
    <source>
        <dbReference type="Proteomes" id="UP001465668"/>
    </source>
</evidence>
<comment type="caution">
    <text evidence="5">The sequence shown here is derived from an EMBL/GenBank/DDBJ whole genome shotgun (WGS) entry which is preliminary data.</text>
</comment>
<dbReference type="Pfam" id="PF00172">
    <property type="entry name" value="Zn_clus"/>
    <property type="match status" value="1"/>
</dbReference>
<evidence type="ECO:0000259" key="4">
    <source>
        <dbReference type="PROSITE" id="PS50048"/>
    </source>
</evidence>
<evidence type="ECO:0000256" key="2">
    <source>
        <dbReference type="SAM" id="Coils"/>
    </source>
</evidence>
<sequence>MPTTGADRPLRLLAAAPTPESGRPPPESASPKELTPRRKSVKNACHYCHIKKTKCDSKRPSCSRCSTRQLECVYDTIHKGTTKAQSAESEINRLRNAVTELSRTLDILKHGTLDEAQAMLTSIRQGVQNDRNESKSQSQDSLEATTSSKFVLHPLCQQQSSPPTHSGPPVSYRSPPLLFDRSEWGRGPSPTRDNNEPDSTLDPARSDSEPAFDNLQLQPDNESAPQQSNGFHNLPFSNSILANHYPGAIQQQQHNNVFRPLWSILPLTTRPGASSVTDSVAFTLRQARSLIQSGQSAEEVAGRNCNIAALFDENQYNRTSLLSKWSARLVFSIQHKNRTFSAFAATHLVWILARWMIDPQPETYEAVPEWFRPTMAQLWTPHVDLIDFFIWPTLRDMVVDNPDTLQRDWRWLEDTSRTIDCDWFVNSDLALETDPITGEVRLIDAAKVGHSTALFAEQLANWSVESPARQCIEDMDSVVRVRANSNYSST</sequence>
<dbReference type="Gene3D" id="4.10.240.10">
    <property type="entry name" value="Zn(2)-C6 fungal-type DNA-binding domain"/>
    <property type="match status" value="1"/>
</dbReference>
<feature type="coiled-coil region" evidence="2">
    <location>
        <begin position="77"/>
        <end position="104"/>
    </location>
</feature>
<evidence type="ECO:0000256" key="1">
    <source>
        <dbReference type="ARBA" id="ARBA00023242"/>
    </source>
</evidence>
<protein>
    <recommendedName>
        <fullName evidence="4">Zn(2)-C6 fungal-type domain-containing protein</fullName>
    </recommendedName>
</protein>
<organism evidence="5 6">
    <name type="scientific">Seiridium cardinale</name>
    <dbReference type="NCBI Taxonomy" id="138064"/>
    <lineage>
        <taxon>Eukaryota</taxon>
        <taxon>Fungi</taxon>
        <taxon>Dikarya</taxon>
        <taxon>Ascomycota</taxon>
        <taxon>Pezizomycotina</taxon>
        <taxon>Sordariomycetes</taxon>
        <taxon>Xylariomycetidae</taxon>
        <taxon>Amphisphaeriales</taxon>
        <taxon>Sporocadaceae</taxon>
        <taxon>Seiridium</taxon>
    </lineage>
</organism>
<dbReference type="SMART" id="SM00066">
    <property type="entry name" value="GAL4"/>
    <property type="match status" value="1"/>
</dbReference>